<protein>
    <submittedName>
        <fullName evidence="2">Uncharacterized protein</fullName>
    </submittedName>
</protein>
<comment type="caution">
    <text evidence="2">The sequence shown here is derived from an EMBL/GenBank/DDBJ whole genome shotgun (WGS) entry which is preliminary data.</text>
</comment>
<organism evidence="2 3">
    <name type="scientific">Planoprotostelium fungivorum</name>
    <dbReference type="NCBI Taxonomy" id="1890364"/>
    <lineage>
        <taxon>Eukaryota</taxon>
        <taxon>Amoebozoa</taxon>
        <taxon>Evosea</taxon>
        <taxon>Variosea</taxon>
        <taxon>Cavosteliida</taxon>
        <taxon>Cavosteliaceae</taxon>
        <taxon>Planoprotostelium</taxon>
    </lineage>
</organism>
<dbReference type="InParanoid" id="A0A2P6NS42"/>
<dbReference type="Proteomes" id="UP000241769">
    <property type="component" value="Unassembled WGS sequence"/>
</dbReference>
<proteinExistence type="predicted"/>
<keyword evidence="3" id="KW-1185">Reference proteome</keyword>
<dbReference type="EMBL" id="MDYQ01000027">
    <property type="protein sequence ID" value="PRP86771.1"/>
    <property type="molecule type" value="Genomic_DNA"/>
</dbReference>
<feature type="region of interest" description="Disordered" evidence="1">
    <location>
        <begin position="79"/>
        <end position="143"/>
    </location>
</feature>
<dbReference type="AlphaFoldDB" id="A0A2P6NS42"/>
<evidence type="ECO:0000256" key="1">
    <source>
        <dbReference type="SAM" id="MobiDB-lite"/>
    </source>
</evidence>
<reference evidence="2 3" key="1">
    <citation type="journal article" date="2018" name="Genome Biol. Evol.">
        <title>Multiple Roots of Fruiting Body Formation in Amoebozoa.</title>
        <authorList>
            <person name="Hillmann F."/>
            <person name="Forbes G."/>
            <person name="Novohradska S."/>
            <person name="Ferling I."/>
            <person name="Riege K."/>
            <person name="Groth M."/>
            <person name="Westermann M."/>
            <person name="Marz M."/>
            <person name="Spaller T."/>
            <person name="Winckler T."/>
            <person name="Schaap P."/>
            <person name="Glockner G."/>
        </authorList>
    </citation>
    <scope>NUCLEOTIDE SEQUENCE [LARGE SCALE GENOMIC DNA]</scope>
    <source>
        <strain evidence="2 3">Jena</strain>
    </source>
</reference>
<gene>
    <name evidence="2" type="ORF">PROFUN_02920</name>
</gene>
<name>A0A2P6NS42_9EUKA</name>
<evidence type="ECO:0000313" key="3">
    <source>
        <dbReference type="Proteomes" id="UP000241769"/>
    </source>
</evidence>
<accession>A0A2P6NS42</accession>
<evidence type="ECO:0000313" key="2">
    <source>
        <dbReference type="EMBL" id="PRP86771.1"/>
    </source>
</evidence>
<sequence length="143" mass="16694">MIRKTKWLVPFPESWSQENTKNMMQDPYDNNDWKLKEMIEPTFYGQPFVGVWDHHGCTYFIPCPPPAVWPIPFEEPSDFPPINSHHPEPMPPVLHVNNKDQDLQDEQTSSSPTVVDSHQNRKTKNVRRAITINDYLPPTCKPN</sequence>
<feature type="compositionally biased region" description="Polar residues" evidence="1">
    <location>
        <begin position="106"/>
        <end position="117"/>
    </location>
</feature>